<keyword evidence="3" id="KW-0547">Nucleotide-binding</keyword>
<dbReference type="GeneID" id="3373291"/>
<evidence type="ECO:0000313" key="3">
    <source>
        <dbReference type="EMBL" id="EAK88112.1"/>
    </source>
</evidence>
<keyword evidence="3" id="KW-0067">ATP-binding</keyword>
<protein>
    <submittedName>
        <fullName evidence="3">Superfamily I helicase</fullName>
    </submittedName>
</protein>
<dbReference type="PANTHER" id="PTHR32387">
    <property type="entry name" value="WU:FJ29H11"/>
    <property type="match status" value="1"/>
</dbReference>
<dbReference type="InterPro" id="IPR036890">
    <property type="entry name" value="HATPase_C_sf"/>
</dbReference>
<dbReference type="STRING" id="353152.Q5CRV3"/>
<dbReference type="Proteomes" id="UP000006726">
    <property type="component" value="Chromosome 5"/>
</dbReference>
<keyword evidence="1" id="KW-0863">Zinc-finger</keyword>
<dbReference type="Gene3D" id="3.30.565.10">
    <property type="entry name" value="Histidine kinase-like ATPase, C-terminal domain"/>
    <property type="match status" value="1"/>
</dbReference>
<name>Q5CRV3_CRYPI</name>
<proteinExistence type="predicted"/>
<dbReference type="InterPro" id="IPR007527">
    <property type="entry name" value="Znf_SWIM"/>
</dbReference>
<dbReference type="GO" id="GO:0008270">
    <property type="term" value="F:zinc ion binding"/>
    <property type="evidence" value="ECO:0007669"/>
    <property type="project" value="UniProtKB-KW"/>
</dbReference>
<dbReference type="OMA" id="ITWENEY"/>
<dbReference type="VEuPathDB" id="CryptoDB:cgd5_1360"/>
<dbReference type="EMBL" id="AAEE01000007">
    <property type="protein sequence ID" value="EAK88112.1"/>
    <property type="molecule type" value="Genomic_DNA"/>
</dbReference>
<reference evidence="3 4" key="1">
    <citation type="journal article" date="2004" name="Science">
        <title>Complete genome sequence of the apicomplexan, Cryptosporidium parvum.</title>
        <authorList>
            <person name="Abrahamsen M.S."/>
            <person name="Templeton T.J."/>
            <person name="Enomoto S."/>
            <person name="Abrahante J.E."/>
            <person name="Zhu G."/>
            <person name="Lancto C.A."/>
            <person name="Deng M."/>
            <person name="Liu C."/>
            <person name="Widmer G."/>
            <person name="Tzipori S."/>
            <person name="Buck G.A."/>
            <person name="Xu P."/>
            <person name="Bankier A.T."/>
            <person name="Dear P.H."/>
            <person name="Konfortov B.A."/>
            <person name="Spriggs H.F."/>
            <person name="Iyer L."/>
            <person name="Anantharaman V."/>
            <person name="Aravind L."/>
            <person name="Kapur V."/>
        </authorList>
    </citation>
    <scope>NUCLEOTIDE SEQUENCE [LARGE SCALE GENOMIC DNA]</scope>
    <source>
        <strain evidence="4">Iowa II</strain>
    </source>
</reference>
<keyword evidence="1" id="KW-0479">Metal-binding</keyword>
<dbReference type="InterPro" id="IPR052957">
    <property type="entry name" value="Auxin_embryo_med"/>
</dbReference>
<dbReference type="GO" id="GO:0004386">
    <property type="term" value="F:helicase activity"/>
    <property type="evidence" value="ECO:0007669"/>
    <property type="project" value="UniProtKB-KW"/>
</dbReference>
<dbReference type="Pfam" id="PF25794">
    <property type="entry name" value="SACS"/>
    <property type="match status" value="1"/>
</dbReference>
<organism evidence="3 4">
    <name type="scientific">Cryptosporidium parvum (strain Iowa II)</name>
    <dbReference type="NCBI Taxonomy" id="353152"/>
    <lineage>
        <taxon>Eukaryota</taxon>
        <taxon>Sar</taxon>
        <taxon>Alveolata</taxon>
        <taxon>Apicomplexa</taxon>
        <taxon>Conoidasida</taxon>
        <taxon>Coccidia</taxon>
        <taxon>Eucoccidiorida</taxon>
        <taxon>Eimeriorina</taxon>
        <taxon>Cryptosporidiidae</taxon>
        <taxon>Cryptosporidium</taxon>
    </lineage>
</organism>
<dbReference type="PANTHER" id="PTHR32387:SF0">
    <property type="entry name" value="PROTEIN NO VEIN"/>
    <property type="match status" value="1"/>
</dbReference>
<dbReference type="OrthoDB" id="426371at2759"/>
<feature type="domain" description="SWIM-type" evidence="2">
    <location>
        <begin position="34"/>
        <end position="65"/>
    </location>
</feature>
<evidence type="ECO:0000313" key="4">
    <source>
        <dbReference type="Proteomes" id="UP000006726"/>
    </source>
</evidence>
<dbReference type="KEGG" id="cpv:cgd5_1360"/>
<dbReference type="SUPFAM" id="SSF55874">
    <property type="entry name" value="ATPase domain of HSP90 chaperone/DNA topoisomerase II/histidine kinase"/>
    <property type="match status" value="1"/>
</dbReference>
<accession>Q5CRV3</accession>
<keyword evidence="4" id="KW-1185">Reference proteome</keyword>
<gene>
    <name evidence="3" type="ORF">cgd5_1360</name>
</gene>
<comment type="caution">
    <text evidence="3">The sequence shown here is derived from an EMBL/GenBank/DDBJ whole genome shotgun (WGS) entry which is preliminary data.</text>
</comment>
<sequence length="2023" mass="237074">MNKKVDIITQNPHGIMLCDKDPDIYNVCSFSTDYRIVDMLLFECTCPSKDKSFCSHIRAVSKKFQSRYSREIFNIYSILNDINTKNSFASCYDKAENHFNLFLKSINRLFHFNNFLENQDLFSLESKQRYKRVLYAILKSLSSISWRYHLIKTKDDNFINSINYANHMRNSIEVDSLLNSINFSLSNINRNDYSTIIDFLQAIESSSLEGIGIFNSTSIFYVLSKIFSQKTISNTNKEILTSGILEFFSTYGICLRFEDEKLGKKSDQFDCKFFHTIFKTVKRYLNQTDQKFIKESINLILIEEFGLDLDLLGLSLEDMTREAFLVESNVKQNNRVVDLLSLKINQTDLLISSLNDSLNDGFFSNNLVKIIHSAPILIDLYDHLFWYSANNHIRYGELTEFLDKNIDNELLRHFNFIKFSKNGNKPKSTNVKINNCQICIYKILKPNSEKYSTAHAYYSLMIDSIAQCNEINTLNYFIGGCIQENGVENFIKLFPKEILRTDISSCICKSFNLIDFFSCILRICPPVLYLDLWDYLLMTILFVLKVERDEFVKSLSESISKNNNISELNKLIQVLPSKIRNDFYNKFYCNSLNLTISLEVEDSLEENECLVKMSTEDEFIFEELRCEYCSNYKSINIFDCKSFILSIQKQKFGISEKALDKDYNQIIQNYTSIINQSCKNLSIKLYTKINHFIFELIQNADDNQYCSCIGKIPSIIFVFHKNGVLVINNEIGFTEGDISSICDIGNSSKVFNEKKIGCFGIGFKSVFLITNTPFIFSNGYCFKFNLNSKHGSYIFPEWVDEELYNLIPNHKFHNEYEIEVSTYKTKFWLPYKEDIIFEDLKLNDNIILFTNKLKRIKLITNDRVTVITRSEKLISKDLILVNIFKHIMCDPTNKKRKLSSNRNITKSFLIVNYNFEIPKNISNLVKNKKLNNLAIGIEINNESDTFDGECNYDNKEVFSFLPIRSYGLKFILQADFELTSSRESISIDSNWNIYIREIIPNAIIYLISKLRETNGFHLLKKSFLGILPTKADNIDEFFIPIIPKINKALINEKCIYTCEKIFIQPSNSVFINNDSRTFKILLDIFPNINEFSYLLKKYSNKFLINNAFANNTENILLRDLGITEFNIDILVDIIKGIISDYSYFGRNYEWYFNLFLLIENLIDSYADINFDLQKLKRLPLFLTEEGRYIEPIDTNSKKQLFIMEEDMPSISKLGIHFIKRDFISQLKEFFKDELFIYSKIINFIQILGPSFLKVDEYYEIIYESLADCNDISTDDHIFFTFLLAKSNYSPTSNKQTLAADSNDELLPISPKNFHLFVTSKKYSLIENIKRILDSKNEDLINNFSYHAFSKKYLQYADESFWNSYFSKFGVSILPFYFEKVEFNNLNDYQEHLRSVSKLNNSELIDQHIESIYNVKKSNFISITDFYCHGIESLAIIMNDMLSKNTGNEYFEETLTTISNQIINCVCDFWEEIQIYWSINIHEIIKKPSFVQLQFSSYPIFVSKYLSNNNFIFQHLCPPKMLTLYTNTQHHKVISKFVNFLILDNTEKNMSITLSDAFSTITEISLEYLCSLIEALHNPSFYKISLYNLNQINPSSYISLLELIIKESKSNISMNSLDTLRKNLRFPFQDECKNLIWKNLEELYWSDENILPKSHSLFYQFSNIYKLSISINDILSFFLLLGVPLNPERKHLIAHLIEIYKIKRIEADSKQLLTYVSIVTQLYKYDKTILYGLLNLPTIKKNNYCIWLNADLIRDNNEVIFSNSMLFHHFAYRFFSEKKVVWSPIMFTIMQPSLNMQNLDFDELTHDWNTICFQLFKNSEDLSLDIYPNTELSLDSTFYFEIIINIFGPLYEESIKDKVKKRKNWSELISKSNIVVSNTNISIKCLEKSFYTPALFDFKTNKLYVKHQNKLGGDEIEEALLSILTFITSFFPKYYPNLKSIMVTKHIFKDAIKKFESSRNEMAWDKFIINWIKKIEIEIGIKIDLKYFLLSDYVDNAALKLSNDVQLNEELQIEYNTNCPKKIF</sequence>
<keyword evidence="3" id="KW-0347">Helicase</keyword>
<keyword evidence="1" id="KW-0862">Zinc</keyword>
<dbReference type="RefSeq" id="XP_626083.1">
    <property type="nucleotide sequence ID" value="XM_626083.1"/>
</dbReference>
<dbReference type="PROSITE" id="PS50966">
    <property type="entry name" value="ZF_SWIM"/>
    <property type="match status" value="1"/>
</dbReference>
<dbReference type="NCBIfam" id="NF047352">
    <property type="entry name" value="P_loop_sacsin"/>
    <property type="match status" value="1"/>
</dbReference>
<evidence type="ECO:0000256" key="1">
    <source>
        <dbReference type="PROSITE-ProRule" id="PRU00325"/>
    </source>
</evidence>
<evidence type="ECO:0000259" key="2">
    <source>
        <dbReference type="PROSITE" id="PS50966"/>
    </source>
</evidence>
<dbReference type="InterPro" id="IPR058210">
    <property type="entry name" value="SACS/Nov_dom"/>
</dbReference>
<dbReference type="InParanoid" id="Q5CRV3"/>
<keyword evidence="3" id="KW-0378">Hydrolase</keyword>